<feature type="region of interest" description="Disordered" evidence="1">
    <location>
        <begin position="518"/>
        <end position="547"/>
    </location>
</feature>
<comment type="caution">
    <text evidence="2">The sequence shown here is derived from an EMBL/GenBank/DDBJ whole genome shotgun (WGS) entry which is preliminary data.</text>
</comment>
<evidence type="ECO:0000256" key="1">
    <source>
        <dbReference type="SAM" id="MobiDB-lite"/>
    </source>
</evidence>
<feature type="region of interest" description="Disordered" evidence="1">
    <location>
        <begin position="188"/>
        <end position="207"/>
    </location>
</feature>
<protein>
    <recommendedName>
        <fullName evidence="4">Sine oculis-binding protein homolog</fullName>
    </recommendedName>
</protein>
<feature type="compositionally biased region" description="Basic and acidic residues" evidence="1">
    <location>
        <begin position="864"/>
        <end position="881"/>
    </location>
</feature>
<keyword evidence="3" id="KW-1185">Reference proteome</keyword>
<feature type="compositionally biased region" description="Pro residues" evidence="1">
    <location>
        <begin position="432"/>
        <end position="451"/>
    </location>
</feature>
<feature type="compositionally biased region" description="Polar residues" evidence="1">
    <location>
        <begin position="718"/>
        <end position="736"/>
    </location>
</feature>
<feature type="compositionally biased region" description="Basic and acidic residues" evidence="1">
    <location>
        <begin position="272"/>
        <end position="289"/>
    </location>
</feature>
<feature type="compositionally biased region" description="Basic and acidic residues" evidence="1">
    <location>
        <begin position="700"/>
        <end position="712"/>
    </location>
</feature>
<feature type="region of interest" description="Disordered" evidence="1">
    <location>
        <begin position="267"/>
        <end position="451"/>
    </location>
</feature>
<name>A0ABD1J586_9TELE</name>
<evidence type="ECO:0000313" key="2">
    <source>
        <dbReference type="EMBL" id="KAL2081781.1"/>
    </source>
</evidence>
<feature type="region of interest" description="Disordered" evidence="1">
    <location>
        <begin position="814"/>
        <end position="911"/>
    </location>
</feature>
<feature type="compositionally biased region" description="Basic and acidic residues" evidence="1">
    <location>
        <begin position="1"/>
        <end position="13"/>
    </location>
</feature>
<feature type="compositionally biased region" description="Basic residues" evidence="1">
    <location>
        <begin position="882"/>
        <end position="891"/>
    </location>
</feature>
<feature type="region of interest" description="Disordered" evidence="1">
    <location>
        <begin position="83"/>
        <end position="122"/>
    </location>
</feature>
<feature type="compositionally biased region" description="Polar residues" evidence="1">
    <location>
        <begin position="592"/>
        <end position="604"/>
    </location>
</feature>
<dbReference type="Proteomes" id="UP001591681">
    <property type="component" value="Unassembled WGS sequence"/>
</dbReference>
<feature type="compositionally biased region" description="Low complexity" evidence="1">
    <location>
        <begin position="336"/>
        <end position="355"/>
    </location>
</feature>
<dbReference type="PANTHER" id="PTHR23186">
    <property type="entry name" value="RETINOIC ACID-INDUCED PROTEIN 2"/>
    <property type="match status" value="1"/>
</dbReference>
<feature type="region of interest" description="Disordered" evidence="1">
    <location>
        <begin position="592"/>
        <end position="736"/>
    </location>
</feature>
<feature type="compositionally biased region" description="Acidic residues" evidence="1">
    <location>
        <begin position="619"/>
        <end position="655"/>
    </location>
</feature>
<sequence length="929" mass="101268">MREMEAGRPPEIKRSRKPARPVKREVNQEMKSFAESTMNELLGWYGYEEVDLRDVSGAENRKPCVKRHVSVLREKSVPSAEAEAACLEKERPGQRGGAKSRAVAGSSSLSPSTSSSEAKEPRPTHVIVPLIKPSAVEEVQSVLIVCVWCQREGVRRFSLLMGRQLKSFCSEKCFFACRRAHFKRNKANDSSCHGDESPAAKEEEGISPTPIMKCSNNNKVCDWCKRLQPTQQYVSTGTGDERLHFCSSECVNQYKMDVFYREARAALTARPSAEERSVEVKDSKVKEGSPKSPLLTPASWTRPSKPAHSPKSPLAPSSSSPSSSSTSEPIGVCKRTSLSHTSTPPTSSLPCGSSSNQERFTITRATVPRPPTPPPQPQCSPLPPPPPPALIIRPQTPHTLSLHTLSSHTPPSPSLHTHSPPHTLATGQTRPSLPPPHPQPPPTIAPPIPTPAFPAAPMMHLPPGCPPLPPPLMLPHVPRLPPPFPQNTLLVPYPIIIPLPLPVPIPLPLPLPAGLLTHSSHSSHTSGSSHTPLASLGSHTSHTSLASHTSLRTMAHTPPTDEGHTTHTLAGVCVKAEDEASPHTDANAHSWAQETTEGGSTHSQAEGGDEGKEKGGVEEEREVEDEEEEVEEDEREVELEEREEDEEEEEVDEEDGRTLLVNGQREQWREESREESREERSPERRVIQCLTGAAVLSSDSDGRSAAGERDGAGEPARSTAQHSPAHTPNTSTPVLQHHTLSPHTHVIHLTHTAQTVLMQNTHTHTHTTSAVQGLAADQTHSLHSPHITHTNSSHTHLPTVPGVAACAVSQTVAMPRDSTHKLSPPPESPESPSVDLKENRTERCHELTEGQVSESGGCSAEEESVPKDEEHTDCQHTPDRHTHTHTLKRAHTQIQPHTPSVQQHSQEDLEEKRCCLQSSRTHRAGLLMP</sequence>
<feature type="compositionally biased region" description="Pro residues" evidence="1">
    <location>
        <begin position="368"/>
        <end position="389"/>
    </location>
</feature>
<feature type="compositionally biased region" description="Polar residues" evidence="1">
    <location>
        <begin position="892"/>
        <end position="904"/>
    </location>
</feature>
<reference evidence="2 3" key="1">
    <citation type="submission" date="2024-09" db="EMBL/GenBank/DDBJ databases">
        <title>A chromosome-level genome assembly of Gray's grenadier anchovy, Coilia grayii.</title>
        <authorList>
            <person name="Fu Z."/>
        </authorList>
    </citation>
    <scope>NUCLEOTIDE SEQUENCE [LARGE SCALE GENOMIC DNA]</scope>
    <source>
        <strain evidence="2">G4</strain>
        <tissue evidence="2">Muscle</tissue>
    </source>
</reference>
<feature type="region of interest" description="Disordered" evidence="1">
    <location>
        <begin position="1"/>
        <end position="27"/>
    </location>
</feature>
<feature type="compositionally biased region" description="Low complexity" evidence="1">
    <location>
        <begin position="106"/>
        <end position="116"/>
    </location>
</feature>
<feature type="compositionally biased region" description="Basic and acidic residues" evidence="1">
    <location>
        <begin position="609"/>
        <end position="618"/>
    </location>
</feature>
<feature type="compositionally biased region" description="Low complexity" evidence="1">
    <location>
        <begin position="390"/>
        <end position="424"/>
    </location>
</feature>
<gene>
    <name evidence="2" type="ORF">ACEWY4_021599</name>
</gene>
<evidence type="ECO:0000313" key="3">
    <source>
        <dbReference type="Proteomes" id="UP001591681"/>
    </source>
</evidence>
<organism evidence="2 3">
    <name type="scientific">Coilia grayii</name>
    <name type="common">Gray's grenadier anchovy</name>
    <dbReference type="NCBI Taxonomy" id="363190"/>
    <lineage>
        <taxon>Eukaryota</taxon>
        <taxon>Metazoa</taxon>
        <taxon>Chordata</taxon>
        <taxon>Craniata</taxon>
        <taxon>Vertebrata</taxon>
        <taxon>Euteleostomi</taxon>
        <taxon>Actinopterygii</taxon>
        <taxon>Neopterygii</taxon>
        <taxon>Teleostei</taxon>
        <taxon>Clupei</taxon>
        <taxon>Clupeiformes</taxon>
        <taxon>Clupeoidei</taxon>
        <taxon>Engraulidae</taxon>
        <taxon>Coilinae</taxon>
        <taxon>Coilia</taxon>
    </lineage>
</organism>
<evidence type="ECO:0008006" key="4">
    <source>
        <dbReference type="Google" id="ProtNLM"/>
    </source>
</evidence>
<feature type="compositionally biased region" description="Basic and acidic residues" evidence="1">
    <location>
        <begin position="835"/>
        <end position="848"/>
    </location>
</feature>
<proteinExistence type="predicted"/>
<dbReference type="EMBL" id="JBHFQA010000019">
    <property type="protein sequence ID" value="KAL2081781.1"/>
    <property type="molecule type" value="Genomic_DNA"/>
</dbReference>
<feature type="compositionally biased region" description="Basic and acidic residues" evidence="1">
    <location>
        <begin position="192"/>
        <end position="204"/>
    </location>
</feature>
<dbReference type="PANTHER" id="PTHR23186:SF5">
    <property type="entry name" value="SINE OCULIS-BINDING PROTEIN HOMOLOG B"/>
    <property type="match status" value="1"/>
</dbReference>
<dbReference type="Pfam" id="PF15279">
    <property type="entry name" value="SOBP"/>
    <property type="match status" value="1"/>
</dbReference>
<dbReference type="AlphaFoldDB" id="A0ABD1J586"/>
<accession>A0ABD1J586</accession>
<dbReference type="InterPro" id="IPR026092">
    <property type="entry name" value="RAI2/SOBP"/>
</dbReference>
<feature type="compositionally biased region" description="Low complexity" evidence="1">
    <location>
        <begin position="303"/>
        <end position="329"/>
    </location>
</feature>
<feature type="compositionally biased region" description="Basic and acidic residues" evidence="1">
    <location>
        <begin position="666"/>
        <end position="686"/>
    </location>
</feature>